<feature type="coiled-coil region" evidence="1">
    <location>
        <begin position="214"/>
        <end position="241"/>
    </location>
</feature>
<sequence length="271" mass="31304">MTFQEYLIGTCLSCKKCLYCGVEFSIQKKMCTCDKTIKPNITTTFKFSFCLACNSAFQRKKSNTNSKSSTPCKISLEFDSNRNSPEDDEPAQTRSNSIDLNESDDKDNDNIEISEKSDAEQVISFNLIIKPFTGPALPSKWMEIEVSSLDDILADIHLCVKKLTEKNTNMAVIMSLKNDKKKKQRGRKENLYSEDSEDKNIDLQKKKRRGIPKVDNFSEILQQEERIIRELREQYKCDQHDACFVDNGRHIKLTAMHLQCWAKEIVIFHFL</sequence>
<dbReference type="Proteomes" id="UP000232688">
    <property type="component" value="Unassembled WGS sequence"/>
</dbReference>
<proteinExistence type="predicted"/>
<feature type="region of interest" description="Disordered" evidence="2">
    <location>
        <begin position="76"/>
        <end position="110"/>
    </location>
</feature>
<feature type="compositionally biased region" description="Acidic residues" evidence="2">
    <location>
        <begin position="101"/>
        <end position="110"/>
    </location>
</feature>
<dbReference type="VEuPathDB" id="FungiDB:RhiirA1_402372"/>
<accession>A0A2N0QYJ4</accession>
<evidence type="ECO:0000313" key="3">
    <source>
        <dbReference type="EMBL" id="PKC56117.1"/>
    </source>
</evidence>
<reference evidence="3 4" key="2">
    <citation type="submission" date="2017-10" db="EMBL/GenBank/DDBJ databases">
        <title>Genome analyses suggest a sexual origin of heterokaryosis in a supposedly ancient asexual fungus.</title>
        <authorList>
            <person name="Corradi N."/>
            <person name="Sedzielewska K."/>
            <person name="Noel J."/>
            <person name="Charron P."/>
            <person name="Farinelli L."/>
            <person name="Marton T."/>
            <person name="Kruger M."/>
            <person name="Pelin A."/>
            <person name="Brachmann A."/>
            <person name="Corradi N."/>
        </authorList>
    </citation>
    <scope>NUCLEOTIDE SEQUENCE [LARGE SCALE GENOMIC DNA]</scope>
    <source>
        <strain evidence="3 4">A1</strain>
    </source>
</reference>
<evidence type="ECO:0000256" key="2">
    <source>
        <dbReference type="SAM" id="MobiDB-lite"/>
    </source>
</evidence>
<protein>
    <submittedName>
        <fullName evidence="3">Uncharacterized protein</fullName>
    </submittedName>
</protein>
<organism evidence="3 4">
    <name type="scientific">Rhizophagus irregularis</name>
    <dbReference type="NCBI Taxonomy" id="588596"/>
    <lineage>
        <taxon>Eukaryota</taxon>
        <taxon>Fungi</taxon>
        <taxon>Fungi incertae sedis</taxon>
        <taxon>Mucoromycota</taxon>
        <taxon>Glomeromycotina</taxon>
        <taxon>Glomeromycetes</taxon>
        <taxon>Glomerales</taxon>
        <taxon>Glomeraceae</taxon>
        <taxon>Rhizophagus</taxon>
    </lineage>
</organism>
<keyword evidence="1" id="KW-0175">Coiled coil</keyword>
<dbReference type="EMBL" id="LLXH01002269">
    <property type="protein sequence ID" value="PKC56117.1"/>
    <property type="molecule type" value="Genomic_DNA"/>
</dbReference>
<dbReference type="AlphaFoldDB" id="A0A2N0QYJ4"/>
<evidence type="ECO:0000313" key="4">
    <source>
        <dbReference type="Proteomes" id="UP000232688"/>
    </source>
</evidence>
<comment type="caution">
    <text evidence="3">The sequence shown here is derived from an EMBL/GenBank/DDBJ whole genome shotgun (WGS) entry which is preliminary data.</text>
</comment>
<name>A0A2N0QYJ4_9GLOM</name>
<dbReference type="VEuPathDB" id="FungiDB:FUN_005663"/>
<dbReference type="VEuPathDB" id="FungiDB:RhiirFUN_004415"/>
<gene>
    <name evidence="3" type="ORF">RhiirA1_402372</name>
</gene>
<reference evidence="3 4" key="1">
    <citation type="submission" date="2017-10" db="EMBL/GenBank/DDBJ databases">
        <title>Extensive intraspecific genome diversity in a model arbuscular mycorrhizal fungus.</title>
        <authorList>
            <person name="Chen E.C.H."/>
            <person name="Morin E."/>
            <person name="Baudet D."/>
            <person name="Noel J."/>
            <person name="Ndikumana S."/>
            <person name="Charron P."/>
            <person name="St-Onge C."/>
            <person name="Giorgi J."/>
            <person name="Grigoriev I.V."/>
            <person name="Roux C."/>
            <person name="Martin F.M."/>
            <person name="Corradi N."/>
        </authorList>
    </citation>
    <scope>NUCLEOTIDE SEQUENCE [LARGE SCALE GENOMIC DNA]</scope>
    <source>
        <strain evidence="3 4">A1</strain>
    </source>
</reference>
<evidence type="ECO:0000256" key="1">
    <source>
        <dbReference type="SAM" id="Coils"/>
    </source>
</evidence>